<dbReference type="GO" id="GO:0005524">
    <property type="term" value="F:ATP binding"/>
    <property type="evidence" value="ECO:0007669"/>
    <property type="project" value="UniProtKB-UniRule"/>
</dbReference>
<evidence type="ECO:0000259" key="6">
    <source>
        <dbReference type="PROSITE" id="PS50011"/>
    </source>
</evidence>
<protein>
    <recommendedName>
        <fullName evidence="6">Protein kinase domain-containing protein</fullName>
    </recommendedName>
</protein>
<dbReference type="InterPro" id="IPR008271">
    <property type="entry name" value="Ser/Thr_kinase_AS"/>
</dbReference>
<gene>
    <name evidence="7" type="ORF">CTheo_974</name>
</gene>
<dbReference type="EMBL" id="SSOP01000008">
    <property type="protein sequence ID" value="KAB5595513.1"/>
    <property type="molecule type" value="Genomic_DNA"/>
</dbReference>
<dbReference type="GO" id="GO:0004672">
    <property type="term" value="F:protein kinase activity"/>
    <property type="evidence" value="ECO:0007669"/>
    <property type="project" value="InterPro"/>
</dbReference>
<feature type="compositionally biased region" description="Low complexity" evidence="5">
    <location>
        <begin position="484"/>
        <end position="510"/>
    </location>
</feature>
<comment type="caution">
    <text evidence="7">The sequence shown here is derived from an EMBL/GenBank/DDBJ whole genome shotgun (WGS) entry which is preliminary data.</text>
</comment>
<evidence type="ECO:0000313" key="7">
    <source>
        <dbReference type="EMBL" id="KAB5595513.1"/>
    </source>
</evidence>
<reference evidence="7 8" key="1">
    <citation type="journal article" date="2019" name="Fungal Biol. Biotechnol.">
        <title>Draft genome sequence of fastidious pathogen Ceratobasidium theobromae, which causes vascular-streak dieback in Theobroma cacao.</title>
        <authorList>
            <person name="Ali S.S."/>
            <person name="Asman A."/>
            <person name="Shao J."/>
            <person name="Firmansyah A.P."/>
            <person name="Susilo A.W."/>
            <person name="Rosmana A."/>
            <person name="McMahon P."/>
            <person name="Junaid M."/>
            <person name="Guest D."/>
            <person name="Kheng T.Y."/>
            <person name="Meinhardt L.W."/>
            <person name="Bailey B.A."/>
        </authorList>
    </citation>
    <scope>NUCLEOTIDE SEQUENCE [LARGE SCALE GENOMIC DNA]</scope>
    <source>
        <strain evidence="7 8">CT2</strain>
    </source>
</reference>
<dbReference type="PROSITE" id="PS00107">
    <property type="entry name" value="PROTEIN_KINASE_ATP"/>
    <property type="match status" value="1"/>
</dbReference>
<accession>A0A5N5QVE4</accession>
<evidence type="ECO:0000256" key="3">
    <source>
        <dbReference type="ARBA" id="ARBA00022840"/>
    </source>
</evidence>
<feature type="compositionally biased region" description="Low complexity" evidence="5">
    <location>
        <begin position="10"/>
        <end position="26"/>
    </location>
</feature>
<keyword evidence="3 4" id="KW-0067">ATP-binding</keyword>
<dbReference type="SUPFAM" id="SSF56112">
    <property type="entry name" value="Protein kinase-like (PK-like)"/>
    <property type="match status" value="1"/>
</dbReference>
<feature type="region of interest" description="Disordered" evidence="5">
    <location>
        <begin position="1"/>
        <end position="26"/>
    </location>
</feature>
<keyword evidence="2 4" id="KW-0547">Nucleotide-binding</keyword>
<proteinExistence type="inferred from homology"/>
<evidence type="ECO:0000313" key="8">
    <source>
        <dbReference type="Proteomes" id="UP000383932"/>
    </source>
</evidence>
<dbReference type="PANTHER" id="PTHR48014">
    <property type="entry name" value="SERINE/THREONINE-PROTEIN KINASE FRAY2"/>
    <property type="match status" value="1"/>
</dbReference>
<dbReference type="Gene3D" id="3.30.200.20">
    <property type="entry name" value="Phosphorylase Kinase, domain 1"/>
    <property type="match status" value="1"/>
</dbReference>
<dbReference type="AlphaFoldDB" id="A0A5N5QVE4"/>
<evidence type="ECO:0000256" key="2">
    <source>
        <dbReference type="ARBA" id="ARBA00022741"/>
    </source>
</evidence>
<dbReference type="Gene3D" id="1.10.510.10">
    <property type="entry name" value="Transferase(Phosphotransferase) domain 1"/>
    <property type="match status" value="1"/>
</dbReference>
<dbReference type="Proteomes" id="UP000383932">
    <property type="component" value="Unassembled WGS sequence"/>
</dbReference>
<dbReference type="InterPro" id="IPR047173">
    <property type="entry name" value="STRAD_A/B-like"/>
</dbReference>
<dbReference type="Pfam" id="PF00069">
    <property type="entry name" value="Pkinase"/>
    <property type="match status" value="2"/>
</dbReference>
<feature type="binding site" evidence="4">
    <location>
        <position position="87"/>
    </location>
    <ligand>
        <name>ATP</name>
        <dbReference type="ChEBI" id="CHEBI:30616"/>
    </ligand>
</feature>
<sequence>MNHNGTQHELSLPHSPSTPLTSSATASTQIMGERKSWIGAVKDEWQMFSDCADDYDIGLPIGFGASSTVYQATFRPRGRPPTEVALKVLDLDKLSPKALKLLTQETQLMSFSKHPNVLRVRGSWITGHKLYIALRLMRKGSVTDIIKYRFPDGMEEDVIRCILKQALRGLNYLHTNGCIHRDIKSANLLVDDDGTVLLADLGVAAFLDDDSFSESSVPGPIGVKITNASSRNGAAVARPPALSRSRGKRRSFVGTPCWMAPEVISQKHYDAKADIWSLGMTALELARGRVPHSREPPFKALMKILQEDPPTLDRENGTHKYSKAFKEFVASCLEKDPSKRPTAQELLELPWLKGAKKASYLVDTLLTGLPPLAHRQERRVIPSVNTFHHVESWNFTTVTGDSSRITESHGSIPRHELLGTGDINPIREEHGCHTYESAWTDGMRSDDDVRESPTGGMVAELPTESCGSPLAPIPIPHSPVPDAKLLQLPGLGLSSKPGSSSEPGSSPQSPMTGSSPRSFKFTEHTSGSSRGSSPVPETPKSASFWKRLAKGGGYSRRRNELK</sequence>
<feature type="domain" description="Protein kinase" evidence="6">
    <location>
        <begin position="55"/>
        <end position="352"/>
    </location>
</feature>
<dbReference type="PANTHER" id="PTHR48014:SF21">
    <property type="entry name" value="SERINE_THREONINE-PROTEIN KINASE FRAY2"/>
    <property type="match status" value="1"/>
</dbReference>
<dbReference type="SMART" id="SM00220">
    <property type="entry name" value="S_TKc"/>
    <property type="match status" value="1"/>
</dbReference>
<evidence type="ECO:0000256" key="5">
    <source>
        <dbReference type="SAM" id="MobiDB-lite"/>
    </source>
</evidence>
<name>A0A5N5QVE4_9AGAM</name>
<evidence type="ECO:0000256" key="4">
    <source>
        <dbReference type="PROSITE-ProRule" id="PRU10141"/>
    </source>
</evidence>
<dbReference type="PROSITE" id="PS50011">
    <property type="entry name" value="PROTEIN_KINASE_DOM"/>
    <property type="match status" value="1"/>
</dbReference>
<evidence type="ECO:0000256" key="1">
    <source>
        <dbReference type="ARBA" id="ARBA00008874"/>
    </source>
</evidence>
<dbReference type="InterPro" id="IPR017441">
    <property type="entry name" value="Protein_kinase_ATP_BS"/>
</dbReference>
<dbReference type="InterPro" id="IPR000719">
    <property type="entry name" value="Prot_kinase_dom"/>
</dbReference>
<keyword evidence="8" id="KW-1185">Reference proteome</keyword>
<feature type="region of interest" description="Disordered" evidence="5">
    <location>
        <begin position="438"/>
        <end position="562"/>
    </location>
</feature>
<dbReference type="OrthoDB" id="248923at2759"/>
<dbReference type="PROSITE" id="PS00108">
    <property type="entry name" value="PROTEIN_KINASE_ST"/>
    <property type="match status" value="1"/>
</dbReference>
<comment type="similarity">
    <text evidence="1">Belongs to the protein kinase superfamily. STE Ser/Thr protein kinase family. STE20 subfamily.</text>
</comment>
<organism evidence="7 8">
    <name type="scientific">Ceratobasidium theobromae</name>
    <dbReference type="NCBI Taxonomy" id="1582974"/>
    <lineage>
        <taxon>Eukaryota</taxon>
        <taxon>Fungi</taxon>
        <taxon>Dikarya</taxon>
        <taxon>Basidiomycota</taxon>
        <taxon>Agaricomycotina</taxon>
        <taxon>Agaricomycetes</taxon>
        <taxon>Cantharellales</taxon>
        <taxon>Ceratobasidiaceae</taxon>
        <taxon>Ceratobasidium</taxon>
    </lineage>
</organism>
<dbReference type="GO" id="GO:0043539">
    <property type="term" value="F:protein serine/threonine kinase activator activity"/>
    <property type="evidence" value="ECO:0007669"/>
    <property type="project" value="InterPro"/>
</dbReference>
<dbReference type="InterPro" id="IPR011009">
    <property type="entry name" value="Kinase-like_dom_sf"/>
</dbReference>